<evidence type="ECO:0000313" key="9">
    <source>
        <dbReference type="EMBL" id="RST96811.1"/>
    </source>
</evidence>
<dbReference type="RefSeq" id="WP_170174710.1">
    <property type="nucleotide sequence ID" value="NZ_CAUQJP010000072.1"/>
</dbReference>
<dbReference type="PANTHER" id="PTHR34982:SF1">
    <property type="entry name" value="FLAGELLAR ASSEMBLY PROTEIN FLIH"/>
    <property type="match status" value="1"/>
</dbReference>
<evidence type="ECO:0000256" key="1">
    <source>
        <dbReference type="ARBA" id="ARBA00003041"/>
    </source>
</evidence>
<proteinExistence type="inferred from homology"/>
<evidence type="ECO:0000256" key="4">
    <source>
        <dbReference type="ARBA" id="ARBA00022795"/>
    </source>
</evidence>
<comment type="similarity">
    <text evidence="2">Belongs to the FliH family.</text>
</comment>
<dbReference type="Pfam" id="PF02108">
    <property type="entry name" value="FliH"/>
    <property type="match status" value="1"/>
</dbReference>
<keyword evidence="6" id="KW-1006">Bacterial flagellum protein export</keyword>
<evidence type="ECO:0000313" key="10">
    <source>
        <dbReference type="Proteomes" id="UP000287239"/>
    </source>
</evidence>
<dbReference type="GO" id="GO:0005829">
    <property type="term" value="C:cytosol"/>
    <property type="evidence" value="ECO:0007669"/>
    <property type="project" value="TreeGrafter"/>
</dbReference>
<evidence type="ECO:0000256" key="5">
    <source>
        <dbReference type="ARBA" id="ARBA00022927"/>
    </source>
</evidence>
<evidence type="ECO:0000256" key="7">
    <source>
        <dbReference type="SAM" id="Coils"/>
    </source>
</evidence>
<evidence type="ECO:0000256" key="6">
    <source>
        <dbReference type="ARBA" id="ARBA00023225"/>
    </source>
</evidence>
<dbReference type="InterPro" id="IPR051472">
    <property type="entry name" value="T3SS_Stator/FliH"/>
</dbReference>
<dbReference type="InterPro" id="IPR018035">
    <property type="entry name" value="Flagellar_FliH/T3SS_HrpE"/>
</dbReference>
<comment type="caution">
    <text evidence="9">The sequence shown here is derived from an EMBL/GenBank/DDBJ whole genome shotgun (WGS) entry which is preliminary data.</text>
</comment>
<keyword evidence="7" id="KW-0175">Coiled coil</keyword>
<organism evidence="9 10">
    <name type="scientific">Vagococcus salmoninarum</name>
    <dbReference type="NCBI Taxonomy" id="2739"/>
    <lineage>
        <taxon>Bacteria</taxon>
        <taxon>Bacillati</taxon>
        <taxon>Bacillota</taxon>
        <taxon>Bacilli</taxon>
        <taxon>Lactobacillales</taxon>
        <taxon>Enterococcaceae</taxon>
        <taxon>Vagococcus</taxon>
    </lineage>
</organism>
<name>A0A429ZSU3_9ENTE</name>
<dbReference type="GO" id="GO:0015031">
    <property type="term" value="P:protein transport"/>
    <property type="evidence" value="ECO:0007669"/>
    <property type="project" value="UniProtKB-KW"/>
</dbReference>
<keyword evidence="3" id="KW-0813">Transport</keyword>
<keyword evidence="5" id="KW-0653">Protein transport</keyword>
<accession>A0A429ZSU3</accession>
<feature type="domain" description="Flagellar assembly protein FliH/Type III secretion system HrpE" evidence="8">
    <location>
        <begin position="158"/>
        <end position="278"/>
    </location>
</feature>
<keyword evidence="10" id="KW-1185">Reference proteome</keyword>
<dbReference type="GO" id="GO:0044781">
    <property type="term" value="P:bacterial-type flagellum organization"/>
    <property type="evidence" value="ECO:0007669"/>
    <property type="project" value="UniProtKB-KW"/>
</dbReference>
<evidence type="ECO:0000259" key="8">
    <source>
        <dbReference type="Pfam" id="PF02108"/>
    </source>
</evidence>
<dbReference type="Proteomes" id="UP000287239">
    <property type="component" value="Unassembled WGS sequence"/>
</dbReference>
<reference evidence="9 10" key="1">
    <citation type="submission" date="2017-05" db="EMBL/GenBank/DDBJ databases">
        <title>Vagococcus spp. assemblies.</title>
        <authorList>
            <person name="Gulvik C.A."/>
        </authorList>
    </citation>
    <scope>NUCLEOTIDE SEQUENCE [LARGE SCALE GENOMIC DNA]</scope>
    <source>
        <strain evidence="9 10">NCFB 2777</strain>
    </source>
</reference>
<evidence type="ECO:0000256" key="3">
    <source>
        <dbReference type="ARBA" id="ARBA00022448"/>
    </source>
</evidence>
<comment type="function">
    <text evidence="1">Needed for flagellar regrowth and assembly.</text>
</comment>
<gene>
    <name evidence="9" type="ORF">CBF35_04360</name>
</gene>
<keyword evidence="4" id="KW-1005">Bacterial flagellum biogenesis</keyword>
<feature type="coiled-coil region" evidence="7">
    <location>
        <begin position="55"/>
        <end position="105"/>
    </location>
</feature>
<protein>
    <recommendedName>
        <fullName evidence="8">Flagellar assembly protein FliH/Type III secretion system HrpE domain-containing protein</fullName>
    </recommendedName>
</protein>
<dbReference type="EMBL" id="NGJU01000005">
    <property type="protein sequence ID" value="RST96811.1"/>
    <property type="molecule type" value="Genomic_DNA"/>
</dbReference>
<evidence type="ECO:0000256" key="2">
    <source>
        <dbReference type="ARBA" id="ARBA00006602"/>
    </source>
</evidence>
<dbReference type="GeneID" id="98567592"/>
<sequence>MPLSRSFFKDSELNYVTTAKVIDTIHVPKLREEPLVEQAKEVVTSDTQETPQRRARQLERQFKELKAKKKQDLVEYEEERRKQLQRELENEKMTYLRELKELKDRVLEDAQVEVANQHKIGYETGFAEGQMSGQTDGYQAGYQEGQVIAAELRAESLEMLKAAQQAVKTYQLEKQTELLGLAKEMAEKIIQGQIEQTEEQLFSLLKPILNKINKVDNFITILTQECYFDVIQAKMSELKLEQPLMKYTVLIDPNLNEVAFTIETDYEVIKFDLEEQLTAMLSLFKEVTTNEF</sequence>
<dbReference type="PANTHER" id="PTHR34982">
    <property type="entry name" value="YOP PROTEINS TRANSLOCATION PROTEIN L"/>
    <property type="match status" value="1"/>
</dbReference>
<dbReference type="AlphaFoldDB" id="A0A429ZSU3"/>